<sequence>MLWEGKNPHEKVKRLAMYRKITIKYWFFLAIICLVTCASCWLLWSEVPLESAIKPLNKLSRSSTSVDPHNS</sequence>
<feature type="transmembrane region" description="Helical" evidence="1">
    <location>
        <begin position="21"/>
        <end position="44"/>
    </location>
</feature>
<name>A0A9C5ZDP9_9MUSC</name>
<protein>
    <submittedName>
        <fullName evidence="3">Heparin sulfate O-sulfotransferase-like</fullName>
    </submittedName>
</protein>
<dbReference type="GeneID" id="119640247"/>
<evidence type="ECO:0000313" key="2">
    <source>
        <dbReference type="Proteomes" id="UP000092443"/>
    </source>
</evidence>
<evidence type="ECO:0000256" key="1">
    <source>
        <dbReference type="SAM" id="Phobius"/>
    </source>
</evidence>
<dbReference type="KEGG" id="gfs:119640247"/>
<gene>
    <name evidence="3" type="primary">LOC119640247</name>
</gene>
<keyword evidence="1" id="KW-1133">Transmembrane helix</keyword>
<accession>A0A9C5ZDP9</accession>
<organism evidence="2 3">
    <name type="scientific">Glossina fuscipes</name>
    <dbReference type="NCBI Taxonomy" id="7396"/>
    <lineage>
        <taxon>Eukaryota</taxon>
        <taxon>Metazoa</taxon>
        <taxon>Ecdysozoa</taxon>
        <taxon>Arthropoda</taxon>
        <taxon>Hexapoda</taxon>
        <taxon>Insecta</taxon>
        <taxon>Pterygota</taxon>
        <taxon>Neoptera</taxon>
        <taxon>Endopterygota</taxon>
        <taxon>Diptera</taxon>
        <taxon>Brachycera</taxon>
        <taxon>Muscomorpha</taxon>
        <taxon>Hippoboscoidea</taxon>
        <taxon>Glossinidae</taxon>
        <taxon>Glossina</taxon>
    </lineage>
</organism>
<reference evidence="3" key="1">
    <citation type="submission" date="2025-08" db="UniProtKB">
        <authorList>
            <consortium name="RefSeq"/>
        </authorList>
    </citation>
    <scope>IDENTIFICATION</scope>
    <source>
        <tissue evidence="3">Whole body pupa</tissue>
    </source>
</reference>
<dbReference type="Proteomes" id="UP000092443">
    <property type="component" value="Unplaced"/>
</dbReference>
<dbReference type="AlphaFoldDB" id="A0A9C5ZDP9"/>
<proteinExistence type="predicted"/>
<keyword evidence="2" id="KW-1185">Reference proteome</keyword>
<evidence type="ECO:0000313" key="3">
    <source>
        <dbReference type="RefSeq" id="XP_037894070.1"/>
    </source>
</evidence>
<keyword evidence="1" id="KW-0472">Membrane</keyword>
<keyword evidence="1" id="KW-0812">Transmembrane</keyword>
<dbReference type="RefSeq" id="XP_037894070.1">
    <property type="nucleotide sequence ID" value="XM_038038142.1"/>
</dbReference>